<dbReference type="Proteomes" id="UP000319313">
    <property type="component" value="Unassembled WGS sequence"/>
</dbReference>
<dbReference type="Pfam" id="PF08869">
    <property type="entry name" value="XisI"/>
    <property type="match status" value="1"/>
</dbReference>
<reference evidence="1 2" key="1">
    <citation type="submission" date="2019-01" db="EMBL/GenBank/DDBJ databases">
        <title>Coherence of Microcystis species and biogeography revealed through population genomics.</title>
        <authorList>
            <person name="Perez-Carrascal O.M."/>
            <person name="Terrat Y."/>
            <person name="Giani A."/>
            <person name="Fortin N."/>
            <person name="Tromas N."/>
            <person name="Shapiro B.J."/>
        </authorList>
    </citation>
    <scope>NUCLEOTIDE SEQUENCE [LARGE SCALE GENOMIC DNA]</scope>
    <source>
        <strain evidence="1">Ma_SC_T_19800800_S464</strain>
    </source>
</reference>
<evidence type="ECO:0000313" key="2">
    <source>
        <dbReference type="Proteomes" id="UP000319313"/>
    </source>
</evidence>
<dbReference type="Gene3D" id="3.30.310.110">
    <property type="entry name" value="XisI-like"/>
    <property type="match status" value="1"/>
</dbReference>
<comment type="caution">
    <text evidence="1">The sequence shown here is derived from an EMBL/GenBank/DDBJ whole genome shotgun (WGS) entry which is preliminary data.</text>
</comment>
<dbReference type="CDD" id="cd16382">
    <property type="entry name" value="XisI-like"/>
    <property type="match status" value="1"/>
</dbReference>
<accession>A0A552DZL8</accession>
<protein>
    <submittedName>
        <fullName evidence="1">XisI protein</fullName>
    </submittedName>
</protein>
<name>A0A552DZL8_MICAE</name>
<evidence type="ECO:0000313" key="1">
    <source>
        <dbReference type="EMBL" id="TRU27573.1"/>
    </source>
</evidence>
<gene>
    <name evidence="1" type="ORF">EWV81_07085</name>
</gene>
<dbReference type="AlphaFoldDB" id="A0A552DZL8"/>
<organism evidence="1 2">
    <name type="scientific">Microcystis aeruginosa Ma_SC_T_19800800_S464</name>
    <dbReference type="NCBI Taxonomy" id="2486257"/>
    <lineage>
        <taxon>Bacteria</taxon>
        <taxon>Bacillati</taxon>
        <taxon>Cyanobacteriota</taxon>
        <taxon>Cyanophyceae</taxon>
        <taxon>Oscillatoriophycideae</taxon>
        <taxon>Chroococcales</taxon>
        <taxon>Microcystaceae</taxon>
        <taxon>Microcystis</taxon>
    </lineage>
</organism>
<sequence length="113" mass="13040">MDKLSKYREIVKNTILKYAQFCPSHGDIKLAPVFDEQRDHYALMQVGWDRGKRIKGNLIYLTLNHDKVYIEYDGMETGITQDLIHRGIAPEDIVLAFLSPDTTLSKDLLTSQR</sequence>
<dbReference type="InterPro" id="IPR035943">
    <property type="entry name" value="XisI-like_sf"/>
</dbReference>
<proteinExistence type="predicted"/>
<dbReference type="SUPFAM" id="SSF143847">
    <property type="entry name" value="XisI-like"/>
    <property type="match status" value="1"/>
</dbReference>
<dbReference type="EMBL" id="SFBL01000059">
    <property type="protein sequence ID" value="TRU27573.1"/>
    <property type="molecule type" value="Genomic_DNA"/>
</dbReference>
<dbReference type="InterPro" id="IPR014968">
    <property type="entry name" value="XisI"/>
</dbReference>